<dbReference type="Proteomes" id="UP000315750">
    <property type="component" value="Chromosome"/>
</dbReference>
<dbReference type="KEGG" id="amuc:Pan181_40890"/>
<dbReference type="EMBL" id="CP036278">
    <property type="protein sequence ID" value="QDU57866.1"/>
    <property type="molecule type" value="Genomic_DNA"/>
</dbReference>
<dbReference type="Pfam" id="PF05016">
    <property type="entry name" value="ParE_toxin"/>
    <property type="match status" value="1"/>
</dbReference>
<evidence type="ECO:0000313" key="2">
    <source>
        <dbReference type="EMBL" id="QDU57866.1"/>
    </source>
</evidence>
<reference evidence="2 3" key="1">
    <citation type="submission" date="2019-02" db="EMBL/GenBank/DDBJ databases">
        <title>Deep-cultivation of Planctomycetes and their phenomic and genomic characterization uncovers novel biology.</title>
        <authorList>
            <person name="Wiegand S."/>
            <person name="Jogler M."/>
            <person name="Boedeker C."/>
            <person name="Pinto D."/>
            <person name="Vollmers J."/>
            <person name="Rivas-Marin E."/>
            <person name="Kohn T."/>
            <person name="Peeters S.H."/>
            <person name="Heuer A."/>
            <person name="Rast P."/>
            <person name="Oberbeckmann S."/>
            <person name="Bunk B."/>
            <person name="Jeske O."/>
            <person name="Meyerdierks A."/>
            <person name="Storesund J.E."/>
            <person name="Kallscheuer N."/>
            <person name="Luecker S."/>
            <person name="Lage O.M."/>
            <person name="Pohl T."/>
            <person name="Merkel B.J."/>
            <person name="Hornburger P."/>
            <person name="Mueller R.-W."/>
            <person name="Bruemmer F."/>
            <person name="Labrenz M."/>
            <person name="Spormann A.M."/>
            <person name="Op den Camp H."/>
            <person name="Overmann J."/>
            <person name="Amann R."/>
            <person name="Jetten M.S.M."/>
            <person name="Mascher T."/>
            <person name="Medema M.H."/>
            <person name="Devos D.P."/>
            <person name="Kaster A.-K."/>
            <person name="Ovreas L."/>
            <person name="Rohde M."/>
            <person name="Galperin M.Y."/>
            <person name="Jogler C."/>
        </authorList>
    </citation>
    <scope>NUCLEOTIDE SEQUENCE [LARGE SCALE GENOMIC DNA]</scope>
    <source>
        <strain evidence="2 3">Pan181</strain>
    </source>
</reference>
<dbReference type="OrthoDB" id="286584at2"/>
<dbReference type="Gene3D" id="3.30.2310.20">
    <property type="entry name" value="RelE-like"/>
    <property type="match status" value="1"/>
</dbReference>
<organism evidence="2 3">
    <name type="scientific">Aeoliella mucimassa</name>
    <dbReference type="NCBI Taxonomy" id="2527972"/>
    <lineage>
        <taxon>Bacteria</taxon>
        <taxon>Pseudomonadati</taxon>
        <taxon>Planctomycetota</taxon>
        <taxon>Planctomycetia</taxon>
        <taxon>Pirellulales</taxon>
        <taxon>Lacipirellulaceae</taxon>
        <taxon>Aeoliella</taxon>
    </lineage>
</organism>
<dbReference type="AlphaFoldDB" id="A0A518AT35"/>
<sequence>MVRVVITQSAARDIQAAYDWWSEHRSKEQANRWYLEIFERIASLKESATRYPAIQEEGLRELGLRQLLFGIGRRPTHRIILAINDQQVTVLRVRHVAQQDLESDEF</sequence>
<protein>
    <submittedName>
        <fullName evidence="2">Plasmid stabilization system protein</fullName>
    </submittedName>
</protein>
<accession>A0A518AT35</accession>
<dbReference type="InterPro" id="IPR035093">
    <property type="entry name" value="RelE/ParE_toxin_dom_sf"/>
</dbReference>
<dbReference type="RefSeq" id="WP_145249285.1">
    <property type="nucleotide sequence ID" value="NZ_CP036278.1"/>
</dbReference>
<dbReference type="InterPro" id="IPR007712">
    <property type="entry name" value="RelE/ParE_toxin"/>
</dbReference>
<keyword evidence="1" id="KW-1277">Toxin-antitoxin system</keyword>
<keyword evidence="3" id="KW-1185">Reference proteome</keyword>
<proteinExistence type="predicted"/>
<gene>
    <name evidence="2" type="ORF">Pan181_40890</name>
</gene>
<evidence type="ECO:0000256" key="1">
    <source>
        <dbReference type="ARBA" id="ARBA00022649"/>
    </source>
</evidence>
<name>A0A518AT35_9BACT</name>
<evidence type="ECO:0000313" key="3">
    <source>
        <dbReference type="Proteomes" id="UP000315750"/>
    </source>
</evidence>